<comment type="subcellular location">
    <subcellularLocation>
        <location evidence="1">Cytoplasm</location>
    </subcellularLocation>
</comment>
<keyword evidence="6" id="KW-0653">Protein transport</keyword>
<evidence type="ECO:0000256" key="3">
    <source>
        <dbReference type="ARBA" id="ARBA00022468"/>
    </source>
</evidence>
<dbReference type="FunFam" id="1.10.472.80:FF:000044">
    <property type="entry name" value="GTPase-activating protein GYP5"/>
    <property type="match status" value="1"/>
</dbReference>
<dbReference type="GO" id="GO:0016192">
    <property type="term" value="P:vesicle-mediated transport"/>
    <property type="evidence" value="ECO:0007669"/>
    <property type="project" value="UniProtKB-KW"/>
</dbReference>
<keyword evidence="3" id="KW-0343">GTPase activation</keyword>
<feature type="region of interest" description="Disordered" evidence="11">
    <location>
        <begin position="441"/>
        <end position="493"/>
    </location>
</feature>
<feature type="compositionally biased region" description="Basic and acidic residues" evidence="11">
    <location>
        <begin position="104"/>
        <end position="119"/>
    </location>
</feature>
<sequence length="915" mass="100625">MSLNDELRNADARPKSPPSPAGSDKDTDTFEDAVDTSSVRSLTKRNRTPSKSSGHEHASHSTNPQDRADTPDSLEKPTTAAKSESSEDEDEDEDEDDEDEDDEDKRSFERVDLEGRSDDGTVTDPKQSSKRSSTATMDNVDLDDTSAVPTISQVPVASRTPSQVSAPEVAAAQPAKQPKKKLSLSNIASSLPAMPWSPSATETAPKSATISSIAPPVPVGATQPPPPTRKFTSPFSWMSRNSTSKDAAVSPPTAGLVSPRRNTASSVNTMTSNPEMMLSKLEEEGSDAPRQRNSLRDRFKMVRMREEAGITMAVGDEDPSTSLAPHRGSGGAYDASSPPVDNTLDVSLGPKSPIPPSPNPSLAPGTVSGINAGPSAIGDSQVDWDLWQTVVYEGPAAVARTSAEELNRAIATGIPTVIRGVVWQVLAQSKNEELEVVYKELSTRSSDRKDRNSSGTSASGSSNGTLSVEKDNVTSSASSVHSELSGASGAKSPATSAESAEAIAKLQLAAKKKQDEDAVALGKLEKVIRRDLGTRTSYSKHAVAAGLQEGLFGVCKAYALFDEAVGYAQGMNFLIMPLLFNMPEEEAFCILVKLMNQYKLRDLFVEDMPGLHMHLYQFERLLEDFEPAVYCHLRRRGITPHLYATQWFLTLFAYRFPLQLVLRIYDLIFSEGLSAILKFGLVLMQKNSANLLAMSDMSQLTTFLKDKIFDVYIDHAPSAGSILENGFFGSSSSSIDKEVYRADDLVRDACEVKITPELLKSYTIEWEDKSRADKEKEQELEQLRATNINQAVRIRKLEERLEASDRETTDMATDLVQTKVRNEELSDTNESLTGQVKELRIVIEKQPEELEQAWHAERDSLMKRNQAVHEENTRLEKELAELEERLVETKMQYAEINASHETLQKKWQELRRQFA</sequence>
<dbReference type="AlphaFoldDB" id="A0A136JJS3"/>
<dbReference type="InParanoid" id="A0A136JJS3"/>
<reference evidence="14" key="1">
    <citation type="submission" date="2016-02" db="EMBL/GenBank/DDBJ databases">
        <title>Draft genome sequence of Microdochium bolleyi, a fungal endophyte of beachgrass.</title>
        <authorList>
            <consortium name="DOE Joint Genome Institute"/>
            <person name="David A.S."/>
            <person name="May G."/>
            <person name="Haridas S."/>
            <person name="Lim J."/>
            <person name="Wang M."/>
            <person name="Labutti K."/>
            <person name="Lipzen A."/>
            <person name="Barry K."/>
            <person name="Grigoriev I.V."/>
        </authorList>
    </citation>
    <scope>NUCLEOTIDE SEQUENCE [LARGE SCALE GENOMIC DNA]</scope>
    <source>
        <strain evidence="14">J235TASD1</strain>
    </source>
</reference>
<dbReference type="SMART" id="SM00164">
    <property type="entry name" value="TBC"/>
    <property type="match status" value="1"/>
</dbReference>
<feature type="compositionally biased region" description="Acidic residues" evidence="11">
    <location>
        <begin position="86"/>
        <end position="103"/>
    </location>
</feature>
<keyword evidence="7 10" id="KW-0175">Coiled coil</keyword>
<evidence type="ECO:0000256" key="1">
    <source>
        <dbReference type="ARBA" id="ARBA00004496"/>
    </source>
</evidence>
<dbReference type="InterPro" id="IPR000195">
    <property type="entry name" value="Rab-GAP-TBC_dom"/>
</dbReference>
<feature type="compositionally biased region" description="Basic and acidic residues" evidence="11">
    <location>
        <begin position="66"/>
        <end position="75"/>
    </location>
</feature>
<keyword evidence="14" id="KW-1185">Reference proteome</keyword>
<dbReference type="OrthoDB" id="295078at2759"/>
<comment type="similarity">
    <text evidence="8">Belongs to the GYP5 family.</text>
</comment>
<feature type="compositionally biased region" description="Pro residues" evidence="11">
    <location>
        <begin position="352"/>
        <end position="361"/>
    </location>
</feature>
<feature type="compositionally biased region" description="Low complexity" evidence="11">
    <location>
        <begin position="161"/>
        <end position="176"/>
    </location>
</feature>
<evidence type="ECO:0000256" key="9">
    <source>
        <dbReference type="ARBA" id="ARBA00072088"/>
    </source>
</evidence>
<evidence type="ECO:0000313" key="14">
    <source>
        <dbReference type="Proteomes" id="UP000070501"/>
    </source>
</evidence>
<dbReference type="Gene3D" id="1.10.472.80">
    <property type="entry name" value="Ypt/Rab-GAP domain of gyp1p, domain 3"/>
    <property type="match status" value="1"/>
</dbReference>
<evidence type="ECO:0000256" key="8">
    <source>
        <dbReference type="ARBA" id="ARBA00061661"/>
    </source>
</evidence>
<feature type="compositionally biased region" description="Low complexity" evidence="11">
    <location>
        <begin position="453"/>
        <end position="467"/>
    </location>
</feature>
<protein>
    <recommendedName>
        <fullName evidence="9">GTPase-activating protein GYP5</fullName>
    </recommendedName>
</protein>
<evidence type="ECO:0000259" key="12">
    <source>
        <dbReference type="PROSITE" id="PS50086"/>
    </source>
</evidence>
<evidence type="ECO:0000256" key="7">
    <source>
        <dbReference type="ARBA" id="ARBA00023054"/>
    </source>
</evidence>
<feature type="region of interest" description="Disordered" evidence="11">
    <location>
        <begin position="315"/>
        <end position="374"/>
    </location>
</feature>
<dbReference type="GO" id="GO:0005737">
    <property type="term" value="C:cytoplasm"/>
    <property type="evidence" value="ECO:0007669"/>
    <property type="project" value="UniProtKB-SubCell"/>
</dbReference>
<dbReference type="InterPro" id="IPR035969">
    <property type="entry name" value="Rab-GAP_TBC_sf"/>
</dbReference>
<feature type="compositionally biased region" description="Polar residues" evidence="11">
    <location>
        <begin position="473"/>
        <end position="482"/>
    </location>
</feature>
<dbReference type="Pfam" id="PF23436">
    <property type="entry name" value="RabGap-TBC_2"/>
    <property type="match status" value="1"/>
</dbReference>
<dbReference type="InterPro" id="IPR050302">
    <property type="entry name" value="Rab_GAP_TBC_domain"/>
</dbReference>
<feature type="compositionally biased region" description="Basic and acidic residues" evidence="11">
    <location>
        <begin position="441"/>
        <end position="452"/>
    </location>
</feature>
<keyword evidence="4" id="KW-0963">Cytoplasm</keyword>
<feature type="domain" description="Rab-GAP TBC" evidence="12">
    <location>
        <begin position="413"/>
        <end position="672"/>
    </location>
</feature>
<dbReference type="EMBL" id="KQ964245">
    <property type="protein sequence ID" value="KXJ97408.1"/>
    <property type="molecule type" value="Genomic_DNA"/>
</dbReference>
<evidence type="ECO:0000256" key="6">
    <source>
        <dbReference type="ARBA" id="ARBA00022927"/>
    </source>
</evidence>
<dbReference type="GO" id="GO:0005096">
    <property type="term" value="F:GTPase activator activity"/>
    <property type="evidence" value="ECO:0007669"/>
    <property type="project" value="UniProtKB-KW"/>
</dbReference>
<dbReference type="SUPFAM" id="SSF47923">
    <property type="entry name" value="Ypt/Rab-GAP domain of gyp1p"/>
    <property type="match status" value="2"/>
</dbReference>
<name>A0A136JJS3_9PEZI</name>
<dbReference type="Gene3D" id="1.10.8.270">
    <property type="entry name" value="putative rabgap domain of human tbc1 domain family member 14 like domains"/>
    <property type="match status" value="1"/>
</dbReference>
<keyword evidence="5" id="KW-0931">ER-Golgi transport</keyword>
<evidence type="ECO:0000256" key="2">
    <source>
        <dbReference type="ARBA" id="ARBA00022448"/>
    </source>
</evidence>
<evidence type="ECO:0000256" key="11">
    <source>
        <dbReference type="SAM" id="MobiDB-lite"/>
    </source>
</evidence>
<feature type="coiled-coil region" evidence="10">
    <location>
        <begin position="780"/>
        <end position="913"/>
    </location>
</feature>
<dbReference type="PANTHER" id="PTHR47219">
    <property type="entry name" value="RAB GTPASE-ACTIVATING PROTEIN 1-LIKE"/>
    <property type="match status" value="1"/>
</dbReference>
<keyword evidence="2" id="KW-0813">Transport</keyword>
<proteinExistence type="inferred from homology"/>
<evidence type="ECO:0000256" key="10">
    <source>
        <dbReference type="SAM" id="Coils"/>
    </source>
</evidence>
<dbReference type="Gene3D" id="1.10.10.750">
    <property type="entry name" value="Ypt/Rab-GAP domain of gyp1p, domain 1"/>
    <property type="match status" value="1"/>
</dbReference>
<feature type="compositionally biased region" description="Basic and acidic residues" evidence="11">
    <location>
        <begin position="1"/>
        <end position="14"/>
    </location>
</feature>
<feature type="compositionally biased region" description="Polar residues" evidence="11">
    <location>
        <begin position="260"/>
        <end position="270"/>
    </location>
</feature>
<evidence type="ECO:0000256" key="4">
    <source>
        <dbReference type="ARBA" id="ARBA00022490"/>
    </source>
</evidence>
<gene>
    <name evidence="13" type="ORF">Micbo1qcDRAFT_156281</name>
</gene>
<evidence type="ECO:0000256" key="5">
    <source>
        <dbReference type="ARBA" id="ARBA00022892"/>
    </source>
</evidence>
<dbReference type="PANTHER" id="PTHR47219:SF9">
    <property type="entry name" value="GTPASE ACTIVATING PROTEIN AND CENTROSOME-ASSOCIATED, ISOFORM B"/>
    <property type="match status" value="1"/>
</dbReference>
<dbReference type="GO" id="GO:0015031">
    <property type="term" value="P:protein transport"/>
    <property type="evidence" value="ECO:0007669"/>
    <property type="project" value="UniProtKB-KW"/>
</dbReference>
<dbReference type="Proteomes" id="UP000070501">
    <property type="component" value="Unassembled WGS sequence"/>
</dbReference>
<feature type="region of interest" description="Disordered" evidence="11">
    <location>
        <begin position="1"/>
        <end position="270"/>
    </location>
</feature>
<feature type="compositionally biased region" description="Polar residues" evidence="11">
    <location>
        <begin position="198"/>
        <end position="212"/>
    </location>
</feature>
<feature type="compositionally biased region" description="Polar residues" evidence="11">
    <location>
        <begin position="124"/>
        <end position="137"/>
    </location>
</feature>
<feature type="compositionally biased region" description="Polar residues" evidence="11">
    <location>
        <begin position="230"/>
        <end position="245"/>
    </location>
</feature>
<organism evidence="13 14">
    <name type="scientific">Microdochium bolleyi</name>
    <dbReference type="NCBI Taxonomy" id="196109"/>
    <lineage>
        <taxon>Eukaryota</taxon>
        <taxon>Fungi</taxon>
        <taxon>Dikarya</taxon>
        <taxon>Ascomycota</taxon>
        <taxon>Pezizomycotina</taxon>
        <taxon>Sordariomycetes</taxon>
        <taxon>Xylariomycetidae</taxon>
        <taxon>Xylariales</taxon>
        <taxon>Microdochiaceae</taxon>
        <taxon>Microdochium</taxon>
    </lineage>
</organism>
<dbReference type="PROSITE" id="PS50086">
    <property type="entry name" value="TBC_RABGAP"/>
    <property type="match status" value="1"/>
</dbReference>
<accession>A0A136JJS3</accession>
<feature type="compositionally biased region" description="Pro residues" evidence="11">
    <location>
        <begin position="215"/>
        <end position="228"/>
    </location>
</feature>
<evidence type="ECO:0000313" key="13">
    <source>
        <dbReference type="EMBL" id="KXJ97408.1"/>
    </source>
</evidence>
<dbReference type="STRING" id="196109.A0A136JJS3"/>